<protein>
    <recommendedName>
        <fullName evidence="3">HTH luxR-type domain-containing protein</fullName>
    </recommendedName>
</protein>
<dbReference type="Gene3D" id="1.25.40.10">
    <property type="entry name" value="Tetratricopeptide repeat domain"/>
    <property type="match status" value="1"/>
</dbReference>
<dbReference type="OrthoDB" id="5476461at2"/>
<dbReference type="PRINTS" id="PR00038">
    <property type="entry name" value="HTHLUXR"/>
</dbReference>
<dbReference type="InterPro" id="IPR000792">
    <property type="entry name" value="Tscrpt_reg_LuxR_C"/>
</dbReference>
<dbReference type="GO" id="GO:0005524">
    <property type="term" value="F:ATP binding"/>
    <property type="evidence" value="ECO:0007669"/>
    <property type="project" value="UniProtKB-KW"/>
</dbReference>
<dbReference type="PANTHER" id="PTHR16305">
    <property type="entry name" value="TESTICULAR SOLUBLE ADENYLYL CYCLASE"/>
    <property type="match status" value="1"/>
</dbReference>
<dbReference type="InterPro" id="IPR011990">
    <property type="entry name" value="TPR-like_helical_dom_sf"/>
</dbReference>
<dbReference type="RefSeq" id="WP_111506151.1">
    <property type="nucleotide sequence ID" value="NZ_QKYN01000127.1"/>
</dbReference>
<keyword evidence="1" id="KW-0547">Nucleotide-binding</keyword>
<dbReference type="GO" id="GO:0003677">
    <property type="term" value="F:DNA binding"/>
    <property type="evidence" value="ECO:0007669"/>
    <property type="project" value="InterPro"/>
</dbReference>
<dbReference type="InterPro" id="IPR041664">
    <property type="entry name" value="AAA_16"/>
</dbReference>
<dbReference type="InterPro" id="IPR027417">
    <property type="entry name" value="P-loop_NTPase"/>
</dbReference>
<dbReference type="Pfam" id="PF13191">
    <property type="entry name" value="AAA_16"/>
    <property type="match status" value="1"/>
</dbReference>
<dbReference type="AlphaFoldDB" id="A0A2X0IWG1"/>
<keyword evidence="2" id="KW-0067">ATP-binding</keyword>
<evidence type="ECO:0000259" key="3">
    <source>
        <dbReference type="PROSITE" id="PS50043"/>
    </source>
</evidence>
<feature type="domain" description="HTH luxR-type" evidence="3">
    <location>
        <begin position="940"/>
        <end position="1005"/>
    </location>
</feature>
<gene>
    <name evidence="4" type="ORF">DN069_29575</name>
</gene>
<dbReference type="EMBL" id="QKYN01000127">
    <property type="protein sequence ID" value="RAG82046.1"/>
    <property type="molecule type" value="Genomic_DNA"/>
</dbReference>
<dbReference type="PANTHER" id="PTHR16305:SF35">
    <property type="entry name" value="TRANSCRIPTIONAL ACTIVATOR DOMAIN"/>
    <property type="match status" value="1"/>
</dbReference>
<keyword evidence="5" id="KW-1185">Reference proteome</keyword>
<dbReference type="SUPFAM" id="SSF52540">
    <property type="entry name" value="P-loop containing nucleoside triphosphate hydrolases"/>
    <property type="match status" value="1"/>
</dbReference>
<proteinExistence type="predicted"/>
<name>A0A2X0IWG1_9ACTN</name>
<evidence type="ECO:0000313" key="5">
    <source>
        <dbReference type="Proteomes" id="UP000248889"/>
    </source>
</evidence>
<dbReference type="SMART" id="SM00421">
    <property type="entry name" value="HTH_LUXR"/>
    <property type="match status" value="1"/>
</dbReference>
<dbReference type="GO" id="GO:0005737">
    <property type="term" value="C:cytoplasm"/>
    <property type="evidence" value="ECO:0007669"/>
    <property type="project" value="TreeGrafter"/>
</dbReference>
<dbReference type="InterPro" id="IPR036388">
    <property type="entry name" value="WH-like_DNA-bd_sf"/>
</dbReference>
<dbReference type="SUPFAM" id="SSF48452">
    <property type="entry name" value="TPR-like"/>
    <property type="match status" value="1"/>
</dbReference>
<accession>A0A2X0IWG1</accession>
<dbReference type="Pfam" id="PF00196">
    <property type="entry name" value="GerE"/>
    <property type="match status" value="1"/>
</dbReference>
<organism evidence="4 5">
    <name type="scientific">Streptacidiphilus pinicola</name>
    <dbReference type="NCBI Taxonomy" id="2219663"/>
    <lineage>
        <taxon>Bacteria</taxon>
        <taxon>Bacillati</taxon>
        <taxon>Actinomycetota</taxon>
        <taxon>Actinomycetes</taxon>
        <taxon>Kitasatosporales</taxon>
        <taxon>Streptomycetaceae</taxon>
        <taxon>Streptacidiphilus</taxon>
    </lineage>
</organism>
<evidence type="ECO:0000313" key="4">
    <source>
        <dbReference type="EMBL" id="RAG82046.1"/>
    </source>
</evidence>
<reference evidence="4 5" key="1">
    <citation type="submission" date="2018-06" db="EMBL/GenBank/DDBJ databases">
        <title>Streptacidiphilus pinicola sp. nov., isolated from pine grove soil.</title>
        <authorList>
            <person name="Roh S.G."/>
            <person name="Park S."/>
            <person name="Kim M.-K."/>
            <person name="Yun B.-R."/>
            <person name="Park J."/>
            <person name="Kim M.J."/>
            <person name="Kim Y.S."/>
            <person name="Kim S.B."/>
        </authorList>
    </citation>
    <scope>NUCLEOTIDE SEQUENCE [LARGE SCALE GENOMIC DNA]</scope>
    <source>
        <strain evidence="4 5">MMS16-CNU450</strain>
    </source>
</reference>
<dbReference type="PROSITE" id="PS50043">
    <property type="entry name" value="HTH_LUXR_2"/>
    <property type="match status" value="1"/>
</dbReference>
<dbReference type="SUPFAM" id="SSF46894">
    <property type="entry name" value="C-terminal effector domain of the bipartite response regulators"/>
    <property type="match status" value="1"/>
</dbReference>
<dbReference type="GO" id="GO:0004016">
    <property type="term" value="F:adenylate cyclase activity"/>
    <property type="evidence" value="ECO:0007669"/>
    <property type="project" value="TreeGrafter"/>
</dbReference>
<dbReference type="Gene3D" id="1.10.10.10">
    <property type="entry name" value="Winged helix-like DNA-binding domain superfamily/Winged helix DNA-binding domain"/>
    <property type="match status" value="1"/>
</dbReference>
<dbReference type="GO" id="GO:0006355">
    <property type="term" value="P:regulation of DNA-templated transcription"/>
    <property type="evidence" value="ECO:0007669"/>
    <property type="project" value="InterPro"/>
</dbReference>
<dbReference type="CDD" id="cd06170">
    <property type="entry name" value="LuxR_C_like"/>
    <property type="match status" value="1"/>
</dbReference>
<comment type="caution">
    <text evidence="4">The sequence shown here is derived from an EMBL/GenBank/DDBJ whole genome shotgun (WGS) entry which is preliminary data.</text>
</comment>
<evidence type="ECO:0000256" key="1">
    <source>
        <dbReference type="ARBA" id="ARBA00022741"/>
    </source>
</evidence>
<evidence type="ECO:0000256" key="2">
    <source>
        <dbReference type="ARBA" id="ARBA00022840"/>
    </source>
</evidence>
<dbReference type="InterPro" id="IPR016032">
    <property type="entry name" value="Sig_transdc_resp-reg_C-effctor"/>
</dbReference>
<dbReference type="Proteomes" id="UP000248889">
    <property type="component" value="Unassembled WGS sequence"/>
</dbReference>
<sequence length="1010" mass="110615">MLPNVERISVSPVFIGRGSQMAALTDALERADGGQPQVLLIGGEAGVGKSRLLEEFEATAVARGSTAVVGNCLEVGAEGLPYAPFATILRRLHRAIGPELDAAAVGRESSLARLLPDMGEAPPEAHDEYARARLFEHTTQLFEQLAADRTFVLAVEDLHWSDRSTRELFAYLIRTLHRARLVLLATYRSDDLHRRHPVRPYLAELERLRTVQRLELPRLARREVARQLAGILSPDRPKAELVDQIFKRSEGNPFFVEELAVASQQGCRTGLTETLRDLLLVRIETLPETTQTMLRLLAQGGSRVEHGLLAAVVEATGTLDEDELIDALRTAVGANIIQQTSDGDGYRFRHALVREAVSDDLMPGEVTRANRRYALALEADPTLVSTDQRASRLAGYWYCSHDAARAVPAVLDAGREARRRNAFAEQLRMLDRALELWEDVPAEVRDTLRDYDHADESYPACSCEGGCDCAGDCSAIQLVDLLAEATVAARFSGETDRSLRYTKRALRLIDEKKSPERAVWFMLARAHALSYDVGARPDKEMLEALGLLEGRKPSAVLAELLHRQALDGMLGIPGREHLDCARRAVEIAEQVGAASLKLHAQLTLGMLHCSFGELEEGAALLAQIRERAEAAGDVNLLSRVYTNLSSHHETQGRSREAAEVARTGLAMIRANGMTGYSGTIILGNLAEPLISLGELDEAERLLAEEPDWSGQRAHRDFMHRLRGEIALLRGDVAGAAEHLAEVRRVGVLWQPQKYVPTSLLAMRIAAAQGRYAEARAELVSVLDRGRPEGHDRSWWALLAAGAAVEADARRLPTMAPGQAEILDRIRCTATGLTVELPLYAGWQAVLDAELARAEGTVTTAHWRRATDALAVLECPFPRGLALFRLAESLAAEGDRAEAAQAALLAGELARKQGNQLLLDDLQALTGRARLAPPTTATQQEDDETFHLTPREQDVLKLLALGRTNRQIAEELFISPKTASVHVSNILAKLDVTGRGEAAAVAHRLRLVATR</sequence>